<protein>
    <submittedName>
        <fullName evidence="1">Uncharacterized protein</fullName>
    </submittedName>
</protein>
<comment type="caution">
    <text evidence="1">The sequence shown here is derived from an EMBL/GenBank/DDBJ whole genome shotgun (WGS) entry which is preliminary data.</text>
</comment>
<name>A0A835LD65_9MAGN</name>
<gene>
    <name evidence="1" type="ORF">IFM89_002113</name>
</gene>
<accession>A0A835LD65</accession>
<evidence type="ECO:0000313" key="2">
    <source>
        <dbReference type="Proteomes" id="UP000631114"/>
    </source>
</evidence>
<dbReference type="OrthoDB" id="1069523at2759"/>
<sequence length="176" mass="20293">MTPRIFEFLMRKICCSLKAHSPSTWSMLALSGISPMISALSMDDSKSTSPIYLLPRFPNEIVEDRDWRVPIEAPKQMWLLHVGDKEDDGYLLVVEYAVSVQRCYLVILDPRRIGSRSLAEGLKFPKLKFSSCFSWFWVERISCFNSRCMEANHFSDASSRRENLNICGHQFTTIES</sequence>
<proteinExistence type="predicted"/>
<dbReference type="AlphaFoldDB" id="A0A835LD65"/>
<dbReference type="Proteomes" id="UP000631114">
    <property type="component" value="Unassembled WGS sequence"/>
</dbReference>
<keyword evidence="2" id="KW-1185">Reference proteome</keyword>
<dbReference type="EMBL" id="JADFTS010000008">
    <property type="protein sequence ID" value="KAF9591158.1"/>
    <property type="molecule type" value="Genomic_DNA"/>
</dbReference>
<reference evidence="1 2" key="1">
    <citation type="submission" date="2020-10" db="EMBL/GenBank/DDBJ databases">
        <title>The Coptis chinensis genome and diversification of protoberbering-type alkaloids.</title>
        <authorList>
            <person name="Wang B."/>
            <person name="Shu S."/>
            <person name="Song C."/>
            <person name="Liu Y."/>
        </authorList>
    </citation>
    <scope>NUCLEOTIDE SEQUENCE [LARGE SCALE GENOMIC DNA]</scope>
    <source>
        <strain evidence="1">HL-2020</strain>
        <tissue evidence="1">Leaf</tissue>
    </source>
</reference>
<organism evidence="1 2">
    <name type="scientific">Coptis chinensis</name>
    <dbReference type="NCBI Taxonomy" id="261450"/>
    <lineage>
        <taxon>Eukaryota</taxon>
        <taxon>Viridiplantae</taxon>
        <taxon>Streptophyta</taxon>
        <taxon>Embryophyta</taxon>
        <taxon>Tracheophyta</taxon>
        <taxon>Spermatophyta</taxon>
        <taxon>Magnoliopsida</taxon>
        <taxon>Ranunculales</taxon>
        <taxon>Ranunculaceae</taxon>
        <taxon>Coptidoideae</taxon>
        <taxon>Coptis</taxon>
    </lineage>
</organism>
<evidence type="ECO:0000313" key="1">
    <source>
        <dbReference type="EMBL" id="KAF9591158.1"/>
    </source>
</evidence>